<dbReference type="Gene3D" id="3.20.20.520">
    <property type="entry name" value="Glycosyl hydrolase family 115"/>
    <property type="match status" value="1"/>
</dbReference>
<feature type="domain" description="Gylcosyl hydrolase 115 C-terminal" evidence="3">
    <location>
        <begin position="690"/>
        <end position="849"/>
    </location>
</feature>
<dbReference type="EMBL" id="CP109966">
    <property type="protein sequence ID" value="WAJ71910.1"/>
    <property type="molecule type" value="Genomic_DNA"/>
</dbReference>
<keyword evidence="4" id="KW-0614">Plasmid</keyword>
<evidence type="ECO:0000256" key="2">
    <source>
        <dbReference type="SAM" id="SignalP"/>
    </source>
</evidence>
<dbReference type="Gene3D" id="3.30.379.10">
    <property type="entry name" value="Chitobiase/beta-hexosaminidase domain 2-like"/>
    <property type="match status" value="1"/>
</dbReference>
<dbReference type="RefSeq" id="WP_268076630.1">
    <property type="nucleotide sequence ID" value="NZ_CP109966.1"/>
</dbReference>
<dbReference type="InterPro" id="IPR029018">
    <property type="entry name" value="Hex-like_dom2"/>
</dbReference>
<dbReference type="InterPro" id="IPR031924">
    <property type="entry name" value="GH115"/>
</dbReference>
<dbReference type="Proteomes" id="UP001163726">
    <property type="component" value="Plasmid pCadTS8_1"/>
</dbReference>
<evidence type="ECO:0000259" key="3">
    <source>
        <dbReference type="Pfam" id="PF17829"/>
    </source>
</evidence>
<dbReference type="GO" id="GO:0016787">
    <property type="term" value="F:hydrolase activity"/>
    <property type="evidence" value="ECO:0007669"/>
    <property type="project" value="UniProtKB-KW"/>
</dbReference>
<gene>
    <name evidence="4" type="ORF">OLW01_14375</name>
</gene>
<keyword evidence="1 4" id="KW-0378">Hydrolase</keyword>
<dbReference type="Gene3D" id="2.60.120.1620">
    <property type="match status" value="1"/>
</dbReference>
<dbReference type="PANTHER" id="PTHR37842:SF2">
    <property type="entry name" value="GYLCOSYL HYDROLASE 115 C-TERMINAL DOMAIN-CONTAINING PROTEIN"/>
    <property type="match status" value="1"/>
</dbReference>
<geneLocation type="plasmid" evidence="4 5">
    <name>pCadTS8_1</name>
</geneLocation>
<reference evidence="4" key="1">
    <citation type="submission" date="2022-10" db="EMBL/GenBank/DDBJ databases">
        <title>Catenovulum adriacola sp. nov. isolated in the Harbour of Susak.</title>
        <authorList>
            <person name="Schoch T."/>
            <person name="Reich S.J."/>
            <person name="Stoeferle S."/>
            <person name="Flaiz M."/>
            <person name="Kazda M."/>
            <person name="Riedel C.U."/>
            <person name="Duerre P."/>
        </authorList>
    </citation>
    <scope>NUCLEOTIDE SEQUENCE</scope>
    <source>
        <strain evidence="4">TS8</strain>
        <plasmid evidence="4">pCadTS8_1</plasmid>
    </source>
</reference>
<dbReference type="InterPro" id="IPR041437">
    <property type="entry name" value="GH115_C"/>
</dbReference>
<name>A0ABY7ARG9_9ALTE</name>
<feature type="signal peptide" evidence="2">
    <location>
        <begin position="1"/>
        <end position="21"/>
    </location>
</feature>
<evidence type="ECO:0000256" key="1">
    <source>
        <dbReference type="ARBA" id="ARBA00022801"/>
    </source>
</evidence>
<dbReference type="Pfam" id="PF17829">
    <property type="entry name" value="GH115_C"/>
    <property type="match status" value="1"/>
</dbReference>
<keyword evidence="2" id="KW-0732">Signal</keyword>
<evidence type="ECO:0000313" key="5">
    <source>
        <dbReference type="Proteomes" id="UP001163726"/>
    </source>
</evidence>
<dbReference type="PANTHER" id="PTHR37842">
    <property type="match status" value="1"/>
</dbReference>
<dbReference type="Pfam" id="PF15979">
    <property type="entry name" value="Glyco_hydro_115"/>
    <property type="match status" value="1"/>
</dbReference>
<dbReference type="Gene3D" id="1.20.58.2150">
    <property type="match status" value="1"/>
</dbReference>
<accession>A0ABY7ARG9</accession>
<evidence type="ECO:0000313" key="4">
    <source>
        <dbReference type="EMBL" id="WAJ71910.1"/>
    </source>
</evidence>
<dbReference type="SUPFAM" id="SSF55545">
    <property type="entry name" value="beta-N-acetylhexosaminidase-like domain"/>
    <property type="match status" value="1"/>
</dbReference>
<feature type="chain" id="PRO_5045779660" evidence="2">
    <location>
        <begin position="22"/>
        <end position="872"/>
    </location>
</feature>
<sequence length="872" mass="97624">MKKIFTSVALMCAFLSAGAMACEKPASVCFQNNGGLPLIENGQPLPVLVSNAADPAIQRVAKVFAEDLQRVSGKSSQLLHNVKNVKQPVVLIGVLGKNPLVDGLIADNKLSVDDIAGQWEGYKVVVVKKPWPNVEQALVVVGSDRRGAIFGTLDISEQMGVSPWYWFADVPTQTQNNVYITAGAKSDQPKVRYRGIFINDEDPALKGWAQKKFGGVNSGMYERVFDLLLRLKGNYIWPAMWGKAFHVDDPKNTALADNMGIVMGTSHHEPMTRAHAEWHKKSENPAGGGAWNYETNRENINNFWRGGIERMMSKGDGTPYESLVTVGMRGDGDEPMSEGTAIELLEKVVEDQRKIIADATQKPASETPQVWALYKEVQDYYDQGMSVPDDITLLFADDNWGQVRRLPTKDIDREGGFGVYYHFDYVGVPRNYKWTNTIQIGKVWQQMDLSYQRGAKDLWVVNVGDLKPIEFPIDFFLTMAWDPEAIDKAALAKYAQDFAKQSFGAELASDIADLIERYGTYSAMRKPELINQDTFETGEVATPKLKGGEFYQHYNKWQALEADMEAVKEKVTEEQYSAFFQLVEWPIASMSNLYEMYFAAAWNKKLVDAIDVRANYFMDIVERNFARDAELTSQYHQINNGKWDGMINQVHMNYVSWNDPKQQTMPTVSKIYGGKNNIQVQFEPLSQADNVQVIAASDYVKASNNKGLTWTNIEHLGQSKAGVLALPQGQAATDVADKVYLSYSFEQPAYGKANITIELSPTLDTIGRGGVRLAIAVGDRPATILSYDLHATGGGQHTPEEKAWAKAVINNKQTLEAQFTDLPQGQHEIKLYRIDDNIVLEKLIIETIQTEKPKESFSLSEFFNSLFDSDDK</sequence>
<organism evidence="4 5">
    <name type="scientific">Catenovulum adriaticum</name>
    <dbReference type="NCBI Taxonomy" id="2984846"/>
    <lineage>
        <taxon>Bacteria</taxon>
        <taxon>Pseudomonadati</taxon>
        <taxon>Pseudomonadota</taxon>
        <taxon>Gammaproteobacteria</taxon>
        <taxon>Alteromonadales</taxon>
        <taxon>Alteromonadaceae</taxon>
        <taxon>Catenovulum</taxon>
    </lineage>
</organism>
<proteinExistence type="predicted"/>
<keyword evidence="5" id="KW-1185">Reference proteome</keyword>
<protein>
    <submittedName>
        <fullName evidence="4">Glycosyl hydrolase 115 family protein</fullName>
    </submittedName>
</protein>
<dbReference type="PROSITE" id="PS51257">
    <property type="entry name" value="PROKAR_LIPOPROTEIN"/>
    <property type="match status" value="1"/>
</dbReference>
<dbReference type="InterPro" id="IPR042301">
    <property type="entry name" value="GH115_sf"/>
</dbReference>